<dbReference type="Proteomes" id="UP000436088">
    <property type="component" value="Unassembled WGS sequence"/>
</dbReference>
<name>A0A6A2ZZE0_HIBSY</name>
<dbReference type="EMBL" id="VEPZ02001069">
    <property type="protein sequence ID" value="KAE8696275.1"/>
    <property type="molecule type" value="Genomic_DNA"/>
</dbReference>
<proteinExistence type="predicted"/>
<dbReference type="PANTHER" id="PTHR33116:SF80">
    <property type="entry name" value="REVERSE TRANSCRIPTASE ZINC-BINDING DOMAIN-CONTAINING PROTEIN"/>
    <property type="match status" value="1"/>
</dbReference>
<comment type="caution">
    <text evidence="1">The sequence shown here is derived from an EMBL/GenBank/DDBJ whole genome shotgun (WGS) entry which is preliminary data.</text>
</comment>
<accession>A0A6A2ZZE0</accession>
<dbReference type="Gene3D" id="3.40.30.10">
    <property type="entry name" value="Glutaredoxin"/>
    <property type="match status" value="1"/>
</dbReference>
<dbReference type="SUPFAM" id="SSF52833">
    <property type="entry name" value="Thioredoxin-like"/>
    <property type="match status" value="1"/>
</dbReference>
<gene>
    <name evidence="1" type="ORF">F3Y22_tig00110676pilonHSYRG00332</name>
</gene>
<keyword evidence="2" id="KW-1185">Reference proteome</keyword>
<dbReference type="AlphaFoldDB" id="A0A6A2ZZE0"/>
<dbReference type="InterPro" id="IPR036249">
    <property type="entry name" value="Thioredoxin-like_sf"/>
</dbReference>
<protein>
    <submittedName>
        <fullName evidence="1">Thioredoxin H9</fullName>
    </submittedName>
</protein>
<organism evidence="1 2">
    <name type="scientific">Hibiscus syriacus</name>
    <name type="common">Rose of Sharon</name>
    <dbReference type="NCBI Taxonomy" id="106335"/>
    <lineage>
        <taxon>Eukaryota</taxon>
        <taxon>Viridiplantae</taxon>
        <taxon>Streptophyta</taxon>
        <taxon>Embryophyta</taxon>
        <taxon>Tracheophyta</taxon>
        <taxon>Spermatophyta</taxon>
        <taxon>Magnoliopsida</taxon>
        <taxon>eudicotyledons</taxon>
        <taxon>Gunneridae</taxon>
        <taxon>Pentapetalae</taxon>
        <taxon>rosids</taxon>
        <taxon>malvids</taxon>
        <taxon>Malvales</taxon>
        <taxon>Malvaceae</taxon>
        <taxon>Malvoideae</taxon>
        <taxon>Hibiscus</taxon>
    </lineage>
</organism>
<sequence>MGVIIALDCFYEYSGLKLNASKCEIFTTGISANNLDFIINYSDFKHGTLPVRYLGVPLVTRKLIEKDCRALLDNIKSRLHQWSRKKMSYAGSNIPANGARVSWGKICKPKSEGGLGLKGIKTWNKACLIHLTRKLLAGEGSLWVAWIHNYIIKQQDFWTMDEHSSASWCFRRMQKIRSVAKSVPISASKSTKEIWEEIRPKDTKVPWHKLIWYPLHVPKYNIISWMINPSNVWFEQAFLIMEQSAGVGDRIMQFTANLGDNILFIQKKKGLVPQDFSTSWVIKATPTFVFLKDGQQIDKLVGANKPELQKKITAVLDPTGNNPIQKSAVDRPVCVWCCDL</sequence>
<reference evidence="1" key="1">
    <citation type="submission" date="2019-09" db="EMBL/GenBank/DDBJ databases">
        <title>Draft genome information of white flower Hibiscus syriacus.</title>
        <authorList>
            <person name="Kim Y.-M."/>
        </authorList>
    </citation>
    <scope>NUCLEOTIDE SEQUENCE [LARGE SCALE GENOMIC DNA]</scope>
    <source>
        <strain evidence="1">YM2019G1</strain>
    </source>
</reference>
<evidence type="ECO:0000313" key="2">
    <source>
        <dbReference type="Proteomes" id="UP000436088"/>
    </source>
</evidence>
<evidence type="ECO:0000313" key="1">
    <source>
        <dbReference type="EMBL" id="KAE8696275.1"/>
    </source>
</evidence>
<dbReference type="PANTHER" id="PTHR33116">
    <property type="entry name" value="REVERSE TRANSCRIPTASE ZINC-BINDING DOMAIN-CONTAINING PROTEIN-RELATED-RELATED"/>
    <property type="match status" value="1"/>
</dbReference>